<dbReference type="RefSeq" id="WP_244144742.1">
    <property type="nucleotide sequence ID" value="NZ_FNKX01000003.1"/>
</dbReference>
<dbReference type="Pfam" id="PF11811">
    <property type="entry name" value="DUF3331"/>
    <property type="match status" value="1"/>
</dbReference>
<dbReference type="EMBL" id="FNKX01000003">
    <property type="protein sequence ID" value="SDR59383.1"/>
    <property type="molecule type" value="Genomic_DNA"/>
</dbReference>
<evidence type="ECO:0000313" key="1">
    <source>
        <dbReference type="EMBL" id="SDR59383.1"/>
    </source>
</evidence>
<sequence length="134" mass="14189">MDQCVTADTAWQRTVGQLDLGCAQQLTARVRNIVDSGGSSRLPVKNGDVAIALLDRPSPRTATVSWSDPRCCKYGEQLWRLATANRSGICALSGQGIAAGDVIYRPAKVEPPPANAAAMMLATLVELAFTDPSC</sequence>
<dbReference type="STRING" id="157910.SAMN05445850_6825"/>
<dbReference type="InterPro" id="IPR021769">
    <property type="entry name" value="DUF3331"/>
</dbReference>
<organism evidence="1 2">
    <name type="scientific">Paraburkholderia tuberum</name>
    <dbReference type="NCBI Taxonomy" id="157910"/>
    <lineage>
        <taxon>Bacteria</taxon>
        <taxon>Pseudomonadati</taxon>
        <taxon>Pseudomonadota</taxon>
        <taxon>Betaproteobacteria</taxon>
        <taxon>Burkholderiales</taxon>
        <taxon>Burkholderiaceae</taxon>
        <taxon>Paraburkholderia</taxon>
    </lineage>
</organism>
<proteinExistence type="predicted"/>
<gene>
    <name evidence="1" type="ORF">SAMN05445850_6825</name>
</gene>
<name>A0A1H1KAR1_9BURK</name>
<evidence type="ECO:0008006" key="3">
    <source>
        <dbReference type="Google" id="ProtNLM"/>
    </source>
</evidence>
<dbReference type="Proteomes" id="UP000199365">
    <property type="component" value="Unassembled WGS sequence"/>
</dbReference>
<protein>
    <recommendedName>
        <fullName evidence="3">DUF3331 domain-containing protein</fullName>
    </recommendedName>
</protein>
<dbReference type="AlphaFoldDB" id="A0A1H1KAR1"/>
<evidence type="ECO:0000313" key="2">
    <source>
        <dbReference type="Proteomes" id="UP000199365"/>
    </source>
</evidence>
<keyword evidence="2" id="KW-1185">Reference proteome</keyword>
<reference evidence="2" key="1">
    <citation type="submission" date="2016-10" db="EMBL/GenBank/DDBJ databases">
        <authorList>
            <person name="Varghese N."/>
            <person name="Submissions S."/>
        </authorList>
    </citation>
    <scope>NUCLEOTIDE SEQUENCE [LARGE SCALE GENOMIC DNA]</scope>
    <source>
        <strain evidence="2">DUS833</strain>
    </source>
</reference>
<accession>A0A1H1KAR1</accession>